<reference evidence="3 4" key="1">
    <citation type="submission" date="2018-05" db="EMBL/GenBank/DDBJ databases">
        <title>Genomic Encyclopedia of Type Strains, Phase IV (KMG-IV): sequencing the most valuable type-strain genomes for metagenomic binning, comparative biology and taxonomic classification.</title>
        <authorList>
            <person name="Goeker M."/>
        </authorList>
    </citation>
    <scope>NUCLEOTIDE SEQUENCE [LARGE SCALE GENOMIC DNA]</scope>
    <source>
        <strain evidence="3 4">DSM 28816</strain>
    </source>
</reference>
<proteinExistence type="predicted"/>
<dbReference type="EMBL" id="QICS01000010">
    <property type="protein sequence ID" value="PXV87363.1"/>
    <property type="molecule type" value="Genomic_DNA"/>
</dbReference>
<organism evidence="3 4">
    <name type="scientific">Lachnotalea glycerini</name>
    <dbReference type="NCBI Taxonomy" id="1763509"/>
    <lineage>
        <taxon>Bacteria</taxon>
        <taxon>Bacillati</taxon>
        <taxon>Bacillota</taxon>
        <taxon>Clostridia</taxon>
        <taxon>Lachnospirales</taxon>
        <taxon>Lachnospiraceae</taxon>
        <taxon>Lachnotalea</taxon>
    </lineage>
</organism>
<gene>
    <name evidence="3" type="ORF">C8E03_110124</name>
</gene>
<evidence type="ECO:0000313" key="3">
    <source>
        <dbReference type="EMBL" id="PXV87363.1"/>
    </source>
</evidence>
<dbReference type="Proteomes" id="UP000247523">
    <property type="component" value="Unassembled WGS sequence"/>
</dbReference>
<evidence type="ECO:0000259" key="2">
    <source>
        <dbReference type="Pfam" id="PF10145"/>
    </source>
</evidence>
<keyword evidence="1" id="KW-1188">Viral release from host cell</keyword>
<sequence>MAKNKEYEMAIKIAGEIENSFYNSTKLTKKELQAIAKTAASTSSTVDKSFRTGFNSVGTGFDKIENLAKKAFQVTAKVAMVAASAVTAVAAGAIQVGTAFEEQMSTVKALSGATDTEFNSLNEKAKELGENTKFSATEVGQAMEYMAMAGWKTSDMLGGLEGILNLAAASGEDLGSVSDIVTDALTAFGLKTSDSAHFADVLAAAATNSNTNVGMMGETFSYAAPLAGALGYSIEDTAIAIGLMANSGIKASAAGTNLRKIFAETTNGAKISAAAFGDMTIATTNTDGSMRDLKSIISDLRGSFSQMTESEKAINAESIAGKTAMSGLLAIVNASESDYDKLTEAIYNCQGAAEQMAEVRIDNLNGDVTLLKSGMEGLGIEIYEQMNTPLRDSVQGVTEFVGALNSKLKSTNIISNIATTIKNNIPTIKRELMDAGKAIYEFSEPFINVAKFILKNPDVIVSTLVGIGSALMSYKVAKGILGLVDSFKALGLVLTNPFAAAITAVALAIGGAAGIITHIKKANREMKKQNLAEHFGDIALSMEELNEVASYVVSNDNLGQVREALSAFEELDGIQATISDSVEAINRANWKVSIGMELDTKEQSDYQEQIQSYISGVQSFVEQRQYAVNLAVGVLTDDDLEGNNMINQVNSFYADKQQELADLGAKLNQTITDAFQDGLLDMDEVKEITELQQQMAKIQSAVAGSNFDANLNLLQLKYGGGELDADAFQNLQGEIQKQAEKAIADYDQAYAQADSALITRLDEGNMSLDEYNAQSAELKENYLKQVGDIKLKAASFQTDIIMQQYQDEIGDLVPQMQSNMENALGETINYIDWSGNAVNGWSYDQISQWLDIDGLDKTTKSALKELWTSMQPQLAGLEELKQQSVEAGKEVPASVSNGIKDVSSIGILVGDENAMFAAIGEAAANSEEYKEVLQQMQENGTYIPETIATAITQNQPAIDDSINTSWQATKNRIESTFGIGLNVDVPVNVNLNTSNSGSPNYAFKDPYATLDGHADGGIFHTPHIAWFAEDGPEAAIPLDGSQRAISLWETAGEMLGVYSDYNMLSKEDSFSSLSDGLEAAETTNYNSQSGAHITYSPTLQFYGGTPNKQDIVEAGRMSQDEFNSMMQRYEKDIGRLCFV</sequence>
<accession>A0A318EP09</accession>
<dbReference type="Pfam" id="PF10145">
    <property type="entry name" value="PhageMin_Tail"/>
    <property type="match status" value="1"/>
</dbReference>
<comment type="caution">
    <text evidence="3">The sequence shown here is derived from an EMBL/GenBank/DDBJ whole genome shotgun (WGS) entry which is preliminary data.</text>
</comment>
<dbReference type="PANTHER" id="PTHR37813">
    <property type="entry name" value="FELS-2 PROPHAGE PROTEIN"/>
    <property type="match status" value="1"/>
</dbReference>
<dbReference type="NCBIfam" id="TIGR01760">
    <property type="entry name" value="tape_meas_TP901"/>
    <property type="match status" value="1"/>
</dbReference>
<name>A0A318EP09_9FIRM</name>
<dbReference type="InterPro" id="IPR010090">
    <property type="entry name" value="Phage_tape_meas"/>
</dbReference>
<feature type="domain" description="Phage tail tape measure protein" evidence="2">
    <location>
        <begin position="122"/>
        <end position="321"/>
    </location>
</feature>
<dbReference type="PANTHER" id="PTHR37813:SF1">
    <property type="entry name" value="FELS-2 PROPHAGE PROTEIN"/>
    <property type="match status" value="1"/>
</dbReference>
<dbReference type="RefSeq" id="WP_242993608.1">
    <property type="nucleotide sequence ID" value="NZ_QICS01000010.1"/>
</dbReference>
<evidence type="ECO:0000313" key="4">
    <source>
        <dbReference type="Proteomes" id="UP000247523"/>
    </source>
</evidence>
<protein>
    <submittedName>
        <fullName evidence="3">TP901 family phage tail tape measure protein</fullName>
    </submittedName>
</protein>
<dbReference type="AlphaFoldDB" id="A0A318EP09"/>
<evidence type="ECO:0000256" key="1">
    <source>
        <dbReference type="ARBA" id="ARBA00022612"/>
    </source>
</evidence>